<dbReference type="PANTHER" id="PTHR40457">
    <property type="entry name" value="PHOSPHOLIPASE A1"/>
    <property type="match status" value="1"/>
</dbReference>
<dbReference type="GO" id="GO:0046872">
    <property type="term" value="F:metal ion binding"/>
    <property type="evidence" value="ECO:0007669"/>
    <property type="project" value="UniProtKB-KW"/>
</dbReference>
<dbReference type="InterPro" id="IPR036541">
    <property type="entry name" value="PLipase_A1_sf"/>
</dbReference>
<dbReference type="Proteomes" id="UP000515377">
    <property type="component" value="Chromosome"/>
</dbReference>
<evidence type="ECO:0000256" key="14">
    <source>
        <dbReference type="ARBA" id="ARBA00023237"/>
    </source>
</evidence>
<dbReference type="AlphaFoldDB" id="A0A9X7UEC8"/>
<comment type="similarity">
    <text evidence="3 17">Belongs to the phospholipase A1 family.</text>
</comment>
<sequence>MTLSAPQWTMAAAILAVAAPAHAAPSIDVLIRDAGERDGDGAVWVDLRLLNDGDQAQTFALPDRIEAVVEREGRTDRVWLDRATNLPDSLTVPAGGFMRARYRTAAAFDETLDGADISIPAWTPRKIAIALRPLSALPALAAVEPTPSQDGVGAPTAAPPPSDRSAGNAFVANLSAYEPIYAVYGPDTNSEARIQFSFKYQLFGSRRAEGLPRSWRDGLHFGYTQRMFWDLGAHSSPFRNIDFQPELFYLTPSATLSNGISLSAQGGIRHESNGRDGDASRSINSIYVAPMAAIPLGGDYRLSIAPRLSLFVGDRSDNPDIRQYRGNTGLFMEVGEDEGLRLSTSTRFDFRSGKGAVSADISYPLRRILGGGPDFYLFGQSFVGYGENLLDYNRRMSRLRIGVALVR</sequence>
<organism evidence="19 20">
    <name type="scientific">Sphingobium yanoikuyae</name>
    <name type="common">Sphingomonas yanoikuyae</name>
    <dbReference type="NCBI Taxonomy" id="13690"/>
    <lineage>
        <taxon>Bacteria</taxon>
        <taxon>Pseudomonadati</taxon>
        <taxon>Pseudomonadota</taxon>
        <taxon>Alphaproteobacteria</taxon>
        <taxon>Sphingomonadales</taxon>
        <taxon>Sphingomonadaceae</taxon>
        <taxon>Sphingobium</taxon>
    </lineage>
</organism>
<dbReference type="GO" id="GO:0016042">
    <property type="term" value="P:lipid catabolic process"/>
    <property type="evidence" value="ECO:0007669"/>
    <property type="project" value="UniProtKB-KW"/>
</dbReference>
<keyword evidence="13" id="KW-0472">Membrane</keyword>
<keyword evidence="8 17" id="KW-0732">Signal</keyword>
<protein>
    <recommendedName>
        <fullName evidence="17">Phospholipase A1</fullName>
        <ecNumber evidence="17">3.1.1.32</ecNumber>
        <ecNumber evidence="17">3.1.1.4</ecNumber>
    </recommendedName>
    <alternativeName>
        <fullName evidence="17">Phosphatidylcholine 1-acylhydrolase</fullName>
    </alternativeName>
</protein>
<comment type="function">
    <text evidence="17">Hydrolysis of phosphatidylcholine with phospholipase A2 (EC 3.1.1.4) and phospholipase A1 (EC 3.1.1.32) activities.</text>
</comment>
<dbReference type="EC" id="3.1.1.4" evidence="17"/>
<evidence type="ECO:0000256" key="6">
    <source>
        <dbReference type="ARBA" id="ARBA00022692"/>
    </source>
</evidence>
<evidence type="ECO:0000256" key="1">
    <source>
        <dbReference type="ARBA" id="ARBA00000111"/>
    </source>
</evidence>
<dbReference type="GO" id="GO:0009279">
    <property type="term" value="C:cell outer membrane"/>
    <property type="evidence" value="ECO:0007669"/>
    <property type="project" value="UniProtKB-SubCell"/>
</dbReference>
<evidence type="ECO:0000256" key="16">
    <source>
        <dbReference type="PIRSR" id="PIRSR603187-2"/>
    </source>
</evidence>
<evidence type="ECO:0000313" key="19">
    <source>
        <dbReference type="EMBL" id="QNG48793.1"/>
    </source>
</evidence>
<dbReference type="GO" id="GO:0008970">
    <property type="term" value="F:phospholipase A1 activity"/>
    <property type="evidence" value="ECO:0007669"/>
    <property type="project" value="UniProtKB-EC"/>
</dbReference>
<keyword evidence="9 17" id="KW-0378">Hydrolase</keyword>
<feature type="active site" description="Nucleophile" evidence="15">
    <location>
        <position position="272"/>
    </location>
</feature>
<dbReference type="SUPFAM" id="SSF56931">
    <property type="entry name" value="Outer membrane phospholipase A (OMPLA)"/>
    <property type="match status" value="1"/>
</dbReference>
<dbReference type="Gene3D" id="2.40.230.10">
    <property type="entry name" value="Phospholipase A1"/>
    <property type="match status" value="1"/>
</dbReference>
<evidence type="ECO:0000256" key="11">
    <source>
        <dbReference type="ARBA" id="ARBA00022963"/>
    </source>
</evidence>
<keyword evidence="11 17" id="KW-0442">Lipid degradation</keyword>
<dbReference type="PRINTS" id="PR01486">
    <property type="entry name" value="PHPHLIPASEA1"/>
</dbReference>
<comment type="catalytic activity">
    <reaction evidence="1 17">
        <text>a 1,2-diacyl-sn-glycero-3-phosphocholine + H2O = a 2-acyl-sn-glycero-3-phosphocholine + a fatty acid + H(+)</text>
        <dbReference type="Rhea" id="RHEA:18689"/>
        <dbReference type="ChEBI" id="CHEBI:15377"/>
        <dbReference type="ChEBI" id="CHEBI:15378"/>
        <dbReference type="ChEBI" id="CHEBI:28868"/>
        <dbReference type="ChEBI" id="CHEBI:57643"/>
        <dbReference type="ChEBI" id="CHEBI:57875"/>
        <dbReference type="EC" id="3.1.1.32"/>
    </reaction>
</comment>
<name>A0A9X7UEC8_SPHYA</name>
<evidence type="ECO:0000256" key="9">
    <source>
        <dbReference type="ARBA" id="ARBA00022801"/>
    </source>
</evidence>
<evidence type="ECO:0000256" key="15">
    <source>
        <dbReference type="PIRSR" id="PIRSR603187-1"/>
    </source>
</evidence>
<reference evidence="19 20" key="1">
    <citation type="submission" date="2020-07" db="EMBL/GenBank/DDBJ databases">
        <title>Whole genome sequence of Sphingobium yanoikuyae A3.</title>
        <authorList>
            <person name="Han S.-S."/>
        </authorList>
    </citation>
    <scope>NUCLEOTIDE SEQUENCE [LARGE SCALE GENOMIC DNA]</scope>
    <source>
        <strain evidence="19 20">A3</strain>
    </source>
</reference>
<evidence type="ECO:0000256" key="17">
    <source>
        <dbReference type="RuleBase" id="RU366027"/>
    </source>
</evidence>
<comment type="subcellular location">
    <subcellularLocation>
        <location evidence="17">Cell outer membrane</location>
        <topology evidence="17">Multi-pass membrane protein</topology>
    </subcellularLocation>
    <text evidence="17">One of the very few enzymes located there.</text>
</comment>
<evidence type="ECO:0000256" key="3">
    <source>
        <dbReference type="ARBA" id="ARBA00010525"/>
    </source>
</evidence>
<feature type="chain" id="PRO_5041014413" description="Phospholipase A1" evidence="17">
    <location>
        <begin position="24"/>
        <end position="407"/>
    </location>
</feature>
<dbReference type="EMBL" id="CP060122">
    <property type="protein sequence ID" value="QNG48793.1"/>
    <property type="molecule type" value="Genomic_DNA"/>
</dbReference>
<dbReference type="GO" id="GO:0004623">
    <property type="term" value="F:phospholipase A2 activity"/>
    <property type="evidence" value="ECO:0007669"/>
    <property type="project" value="UniProtKB-EC"/>
</dbReference>
<evidence type="ECO:0000256" key="8">
    <source>
        <dbReference type="ARBA" id="ARBA00022729"/>
    </source>
</evidence>
<keyword evidence="6" id="KW-0812">Transmembrane</keyword>
<evidence type="ECO:0000256" key="2">
    <source>
        <dbReference type="ARBA" id="ARBA00001604"/>
    </source>
</evidence>
<evidence type="ECO:0000256" key="10">
    <source>
        <dbReference type="ARBA" id="ARBA00022837"/>
    </source>
</evidence>
<evidence type="ECO:0000256" key="4">
    <source>
        <dbReference type="ARBA" id="ARBA00011702"/>
    </source>
</evidence>
<dbReference type="InterPro" id="IPR003187">
    <property type="entry name" value="PLipase_A1"/>
</dbReference>
<evidence type="ECO:0000256" key="5">
    <source>
        <dbReference type="ARBA" id="ARBA00022452"/>
    </source>
</evidence>
<evidence type="ECO:0000313" key="20">
    <source>
        <dbReference type="Proteomes" id="UP000515377"/>
    </source>
</evidence>
<evidence type="ECO:0000256" key="18">
    <source>
        <dbReference type="SAM" id="MobiDB-lite"/>
    </source>
</evidence>
<dbReference type="EC" id="3.1.1.32" evidence="17"/>
<accession>A0A9X7UEC8</accession>
<dbReference type="Pfam" id="PF02253">
    <property type="entry name" value="PLA1"/>
    <property type="match status" value="1"/>
</dbReference>
<feature type="region of interest" description="Disordered" evidence="18">
    <location>
        <begin position="145"/>
        <end position="164"/>
    </location>
</feature>
<evidence type="ECO:0000256" key="7">
    <source>
        <dbReference type="ARBA" id="ARBA00022723"/>
    </source>
</evidence>
<keyword evidence="5" id="KW-1134">Transmembrane beta strand</keyword>
<evidence type="ECO:0000256" key="12">
    <source>
        <dbReference type="ARBA" id="ARBA00023098"/>
    </source>
</evidence>
<keyword evidence="10 16" id="KW-0106">Calcium</keyword>
<feature type="binding site" description="in dimeric form" evidence="16">
    <location>
        <position position="275"/>
    </location>
    <ligand>
        <name>Ca(2+)</name>
        <dbReference type="ChEBI" id="CHEBI:29108"/>
        <label>1</label>
    </ligand>
</feature>
<proteinExistence type="inferred from homology"/>
<keyword evidence="14 17" id="KW-0998">Cell outer membrane</keyword>
<feature type="binding site" description="in dimeric form" evidence="16">
    <location>
        <position position="317"/>
    </location>
    <ligand>
        <name>Ca(2+)</name>
        <dbReference type="ChEBI" id="CHEBI:29108"/>
        <label>1</label>
    </ligand>
</feature>
<feature type="binding site" description="in dimeric form" evidence="16">
    <location>
        <position position="235"/>
    </location>
    <ligand>
        <name>Ca(2+)</name>
        <dbReference type="ChEBI" id="CHEBI:29108"/>
        <label>1</label>
    </ligand>
</feature>
<evidence type="ECO:0000256" key="13">
    <source>
        <dbReference type="ARBA" id="ARBA00023136"/>
    </source>
</evidence>
<gene>
    <name evidence="19" type="ORF">H3V42_15550</name>
</gene>
<feature type="signal peptide" evidence="17">
    <location>
        <begin position="1"/>
        <end position="23"/>
    </location>
</feature>
<dbReference type="PANTHER" id="PTHR40457:SF1">
    <property type="entry name" value="PHOSPHOLIPASE A1"/>
    <property type="match status" value="1"/>
</dbReference>
<comment type="subunit">
    <text evidence="4 17">Homodimer; dimerization is reversible, and the dimeric form is the active one.</text>
</comment>
<keyword evidence="7 16" id="KW-0479">Metal-binding</keyword>
<keyword evidence="12 17" id="KW-0443">Lipid metabolism</keyword>
<feature type="active site" description="Proton acceptor" evidence="15">
    <location>
        <position position="270"/>
    </location>
</feature>
<feature type="binding site" description="in dimeric form" evidence="16">
    <location>
        <position position="280"/>
    </location>
    <ligand>
        <name>Ca(2+)</name>
        <dbReference type="ChEBI" id="CHEBI:29108"/>
        <label>1</label>
    </ligand>
</feature>
<comment type="catalytic activity">
    <reaction evidence="2 17">
        <text>a 1,2-diacyl-sn-glycero-3-phosphocholine + H2O = a 1-acyl-sn-glycero-3-phosphocholine + a fatty acid + H(+)</text>
        <dbReference type="Rhea" id="RHEA:15801"/>
        <dbReference type="ChEBI" id="CHEBI:15377"/>
        <dbReference type="ChEBI" id="CHEBI:15378"/>
        <dbReference type="ChEBI" id="CHEBI:28868"/>
        <dbReference type="ChEBI" id="CHEBI:57643"/>
        <dbReference type="ChEBI" id="CHEBI:58168"/>
        <dbReference type="EC" id="3.1.1.4"/>
    </reaction>
</comment>
<comment type="cofactor">
    <cofactor evidence="17">
        <name>Ca(2+)</name>
        <dbReference type="ChEBI" id="CHEBI:29108"/>
    </cofactor>
    <text evidence="17">Binds 1 Ca(2+) ion per monomer. In the dimeric form the Ca(2+) is bound by different amino acids with binding of each Ca(2+) shared with ligands coming from each monomer. The Ca(2+) ion may have a role in catalysis.</text>
</comment>